<dbReference type="InterPro" id="IPR043502">
    <property type="entry name" value="DNA/RNA_pol_sf"/>
</dbReference>
<dbReference type="FunFam" id="3.30.70.270:FF:000020">
    <property type="entry name" value="Transposon Tf2-6 polyprotein-like Protein"/>
    <property type="match status" value="1"/>
</dbReference>
<dbReference type="SUPFAM" id="SSF56672">
    <property type="entry name" value="DNA/RNA polymerases"/>
    <property type="match status" value="1"/>
</dbReference>
<dbReference type="PANTHER" id="PTHR33064:SF37">
    <property type="entry name" value="RIBONUCLEASE H"/>
    <property type="match status" value="1"/>
</dbReference>
<organism evidence="2 3">
    <name type="scientific">Trichogramma brassicae</name>
    <dbReference type="NCBI Taxonomy" id="86971"/>
    <lineage>
        <taxon>Eukaryota</taxon>
        <taxon>Metazoa</taxon>
        <taxon>Ecdysozoa</taxon>
        <taxon>Arthropoda</taxon>
        <taxon>Hexapoda</taxon>
        <taxon>Insecta</taxon>
        <taxon>Pterygota</taxon>
        <taxon>Neoptera</taxon>
        <taxon>Endopterygota</taxon>
        <taxon>Hymenoptera</taxon>
        <taxon>Apocrita</taxon>
        <taxon>Proctotrupomorpha</taxon>
        <taxon>Chalcidoidea</taxon>
        <taxon>Trichogrammatidae</taxon>
        <taxon>Trichogramma</taxon>
    </lineage>
</organism>
<evidence type="ECO:0000313" key="2">
    <source>
        <dbReference type="EMBL" id="CAB0035833.1"/>
    </source>
</evidence>
<name>A0A6H5IFP4_9HYME</name>
<protein>
    <recommendedName>
        <fullName evidence="1">RNA-directed DNA polymerase</fullName>
        <ecNumber evidence="1">2.7.7.49</ecNumber>
    </recommendedName>
</protein>
<dbReference type="InterPro" id="IPR051320">
    <property type="entry name" value="Viral_Replic_Matur_Polypro"/>
</dbReference>
<gene>
    <name evidence="2" type="ORF">TBRA_LOCUS7716</name>
</gene>
<dbReference type="OrthoDB" id="7305312at2759"/>
<evidence type="ECO:0000313" key="3">
    <source>
        <dbReference type="Proteomes" id="UP000479190"/>
    </source>
</evidence>
<proteinExistence type="predicted"/>
<dbReference type="EC" id="2.7.7.49" evidence="1"/>
<dbReference type="GO" id="GO:0003964">
    <property type="term" value="F:RNA-directed DNA polymerase activity"/>
    <property type="evidence" value="ECO:0007669"/>
    <property type="project" value="UniProtKB-EC"/>
</dbReference>
<accession>A0A6H5IFP4</accession>
<dbReference type="InterPro" id="IPR043128">
    <property type="entry name" value="Rev_trsase/Diguanyl_cyclase"/>
</dbReference>
<dbReference type="Gene3D" id="3.30.70.270">
    <property type="match status" value="1"/>
</dbReference>
<dbReference type="Proteomes" id="UP000479190">
    <property type="component" value="Unassembled WGS sequence"/>
</dbReference>
<evidence type="ECO:0000256" key="1">
    <source>
        <dbReference type="ARBA" id="ARBA00012493"/>
    </source>
</evidence>
<dbReference type="EMBL" id="CADCXV010000801">
    <property type="protein sequence ID" value="CAB0035833.1"/>
    <property type="molecule type" value="Genomic_DNA"/>
</dbReference>
<reference evidence="2 3" key="1">
    <citation type="submission" date="2020-02" db="EMBL/GenBank/DDBJ databases">
        <authorList>
            <person name="Ferguson B K."/>
        </authorList>
    </citation>
    <scope>NUCLEOTIDE SEQUENCE [LARGE SCALE GENOMIC DNA]</scope>
</reference>
<sequence length="273" mass="31315">MPDLWTNCLLGSNLIRTFQTIHNPIKNECTVGLNGATIPMEFVAKNAADESRLSAVGLVEKAQREHTRMEVIINFPRPNSLEQLRRFLGMCSWYRKFLKDYTTLTEPLTKLTRTKVKYVWSTEHQDAFETTQLLDEQRLVEHLYARSSSELVEARYRRVVLCDAGLRPYSRVARTSRLFCKAFPVTPHKNGRIMKSRKMTSDWPTLTTTPDASRLDTSASAANCQQTMTSMDELKNLILGLDKNLGDKIEALASDVKFFKGEFQSLKRETREL</sequence>
<keyword evidence="3" id="KW-1185">Reference proteome</keyword>
<dbReference type="AlphaFoldDB" id="A0A6H5IFP4"/>
<dbReference type="PANTHER" id="PTHR33064">
    <property type="entry name" value="POL PROTEIN"/>
    <property type="match status" value="1"/>
</dbReference>